<evidence type="ECO:0000313" key="3">
    <source>
        <dbReference type="EMBL" id="KAF9062488.1"/>
    </source>
</evidence>
<comment type="caution">
    <text evidence="3">The sequence shown here is derived from an EMBL/GenBank/DDBJ whole genome shotgun (WGS) entry which is preliminary data.</text>
</comment>
<gene>
    <name evidence="3" type="ORF">BDP27DRAFT_1427883</name>
</gene>
<evidence type="ECO:0000256" key="1">
    <source>
        <dbReference type="SAM" id="MobiDB-lite"/>
    </source>
</evidence>
<feature type="chain" id="PRO_5040512367" evidence="2">
    <location>
        <begin position="17"/>
        <end position="186"/>
    </location>
</feature>
<reference evidence="3" key="1">
    <citation type="submission" date="2020-11" db="EMBL/GenBank/DDBJ databases">
        <authorList>
            <consortium name="DOE Joint Genome Institute"/>
            <person name="Ahrendt S."/>
            <person name="Riley R."/>
            <person name="Andreopoulos W."/>
            <person name="Labutti K."/>
            <person name="Pangilinan J."/>
            <person name="Ruiz-Duenas F.J."/>
            <person name="Barrasa J.M."/>
            <person name="Sanchez-Garcia M."/>
            <person name="Camarero S."/>
            <person name="Miyauchi S."/>
            <person name="Serrano A."/>
            <person name="Linde D."/>
            <person name="Babiker R."/>
            <person name="Drula E."/>
            <person name="Ayuso-Fernandez I."/>
            <person name="Pacheco R."/>
            <person name="Padilla G."/>
            <person name="Ferreira P."/>
            <person name="Barriuso J."/>
            <person name="Kellner H."/>
            <person name="Castanera R."/>
            <person name="Alfaro M."/>
            <person name="Ramirez L."/>
            <person name="Pisabarro A.G."/>
            <person name="Kuo A."/>
            <person name="Tritt A."/>
            <person name="Lipzen A."/>
            <person name="He G."/>
            <person name="Yan M."/>
            <person name="Ng V."/>
            <person name="Cullen D."/>
            <person name="Martin F."/>
            <person name="Rosso M.-N."/>
            <person name="Henrissat B."/>
            <person name="Hibbett D."/>
            <person name="Martinez A.T."/>
            <person name="Grigoriev I.V."/>
        </authorList>
    </citation>
    <scope>NUCLEOTIDE SEQUENCE</scope>
    <source>
        <strain evidence="3">AH 40177</strain>
    </source>
</reference>
<accession>A0A9P5PFJ8</accession>
<protein>
    <submittedName>
        <fullName evidence="3">Uncharacterized protein</fullName>
    </submittedName>
</protein>
<organism evidence="3 4">
    <name type="scientific">Rhodocollybia butyracea</name>
    <dbReference type="NCBI Taxonomy" id="206335"/>
    <lineage>
        <taxon>Eukaryota</taxon>
        <taxon>Fungi</taxon>
        <taxon>Dikarya</taxon>
        <taxon>Basidiomycota</taxon>
        <taxon>Agaricomycotina</taxon>
        <taxon>Agaricomycetes</taxon>
        <taxon>Agaricomycetidae</taxon>
        <taxon>Agaricales</taxon>
        <taxon>Marasmiineae</taxon>
        <taxon>Omphalotaceae</taxon>
        <taxon>Rhodocollybia</taxon>
    </lineage>
</organism>
<dbReference type="Proteomes" id="UP000772434">
    <property type="component" value="Unassembled WGS sequence"/>
</dbReference>
<sequence>MLLILILPVVIIPVFQLKLHIPNSPSPTRGRPAADPGGYLTPHHLSSTQISQSHPSPAPRRDRSFAAYQYQSNRGAHLVGGSGTGGSSTSLASSVVAPPPTELGPVLPSLPSTSPSPSRRGEHRGHQPDERVAMNRWNSTTSSIVTRQWCQRPRSFCCSVHSVHSGDSSTITTFFPTVAFSAAAPQ</sequence>
<evidence type="ECO:0000313" key="4">
    <source>
        <dbReference type="Proteomes" id="UP000772434"/>
    </source>
</evidence>
<dbReference type="AlphaFoldDB" id="A0A9P5PFJ8"/>
<feature type="compositionally biased region" description="Low complexity" evidence="1">
    <location>
        <begin position="87"/>
        <end position="96"/>
    </location>
</feature>
<feature type="region of interest" description="Disordered" evidence="1">
    <location>
        <begin position="22"/>
        <end position="61"/>
    </location>
</feature>
<dbReference type="EMBL" id="JADNRY010000171">
    <property type="protein sequence ID" value="KAF9062488.1"/>
    <property type="molecule type" value="Genomic_DNA"/>
</dbReference>
<keyword evidence="2" id="KW-0732">Signal</keyword>
<feature type="region of interest" description="Disordered" evidence="1">
    <location>
        <begin position="76"/>
        <end position="136"/>
    </location>
</feature>
<feature type="compositionally biased region" description="Polar residues" evidence="1">
    <location>
        <begin position="44"/>
        <end position="55"/>
    </location>
</feature>
<feature type="compositionally biased region" description="Low complexity" evidence="1">
    <location>
        <begin position="105"/>
        <end position="118"/>
    </location>
</feature>
<keyword evidence="4" id="KW-1185">Reference proteome</keyword>
<name>A0A9P5PFJ8_9AGAR</name>
<feature type="signal peptide" evidence="2">
    <location>
        <begin position="1"/>
        <end position="16"/>
    </location>
</feature>
<evidence type="ECO:0000256" key="2">
    <source>
        <dbReference type="SAM" id="SignalP"/>
    </source>
</evidence>
<feature type="compositionally biased region" description="Basic and acidic residues" evidence="1">
    <location>
        <begin position="124"/>
        <end position="133"/>
    </location>
</feature>
<proteinExistence type="predicted"/>